<evidence type="ECO:0000313" key="2">
    <source>
        <dbReference type="Proteomes" id="UP000011626"/>
    </source>
</evidence>
<accession>M0CXF8</accession>
<sequence length="167" mass="19169">MQALDRLRDHPRSQIDREPPKTEFVEVSCILLREALEHGIVKRVLFCPVPHSQYVIGAFYPDSRELYFDPHLAVGSWDAAATMTHELGHAIDRWTGCSISDNHSGETSELFKREDTANLYAVMADPEYQRQHPEQVRWFCDLLDEHGVPDVLQPDYAIPATARVENR</sequence>
<name>M0CXF8_9EURY</name>
<dbReference type="EMBL" id="AOIU01000020">
    <property type="protein sequence ID" value="ELZ26554.1"/>
    <property type="molecule type" value="Genomic_DNA"/>
</dbReference>
<proteinExistence type="predicted"/>
<organism evidence="1 2">
    <name type="scientific">Halosimplex carlsbadense 2-9-1</name>
    <dbReference type="NCBI Taxonomy" id="797114"/>
    <lineage>
        <taxon>Archaea</taxon>
        <taxon>Methanobacteriati</taxon>
        <taxon>Methanobacteriota</taxon>
        <taxon>Stenosarchaea group</taxon>
        <taxon>Halobacteria</taxon>
        <taxon>Halobacteriales</taxon>
        <taxon>Haloarculaceae</taxon>
        <taxon>Halosimplex</taxon>
    </lineage>
</organism>
<reference evidence="1 2" key="1">
    <citation type="journal article" date="2014" name="PLoS Genet.">
        <title>Phylogenetically driven sequencing of extremely halophilic archaea reveals strategies for static and dynamic osmo-response.</title>
        <authorList>
            <person name="Becker E.A."/>
            <person name="Seitzer P.M."/>
            <person name="Tritt A."/>
            <person name="Larsen D."/>
            <person name="Krusor M."/>
            <person name="Yao A.I."/>
            <person name="Wu D."/>
            <person name="Madern D."/>
            <person name="Eisen J.A."/>
            <person name="Darling A.E."/>
            <person name="Facciotti M.T."/>
        </authorList>
    </citation>
    <scope>NUCLEOTIDE SEQUENCE [LARGE SCALE GENOMIC DNA]</scope>
    <source>
        <strain evidence="1 2">2-9-1</strain>
    </source>
</reference>
<gene>
    <name evidence="1" type="ORF">C475_09012</name>
</gene>
<keyword evidence="2" id="KW-1185">Reference proteome</keyword>
<evidence type="ECO:0000313" key="1">
    <source>
        <dbReference type="EMBL" id="ELZ26554.1"/>
    </source>
</evidence>
<dbReference type="Proteomes" id="UP000011626">
    <property type="component" value="Unassembled WGS sequence"/>
</dbReference>
<dbReference type="RefSeq" id="WP_006883477.1">
    <property type="nucleotide sequence ID" value="NZ_AOIU01000020.1"/>
</dbReference>
<dbReference type="STRING" id="797114.C475_09012"/>
<comment type="caution">
    <text evidence="1">The sequence shown here is derived from an EMBL/GenBank/DDBJ whole genome shotgun (WGS) entry which is preliminary data.</text>
</comment>
<dbReference type="AlphaFoldDB" id="M0CXF8"/>
<protein>
    <submittedName>
        <fullName evidence="1">Uncharacterized protein</fullName>
    </submittedName>
</protein>